<sequence length="399" mass="41299">MDKLPELEPEAFVSFLADLWEERGWDTSVKQRPDESYFIVGKRGDGKRGVLYVFPTLESHVKQKHVKQFVGFCRKKGIDVGVVATQGAYADPARKLAESKGIHLLDRETLAGTVEEGGFEHVLREYAGGGSSPLAGVLATLRSYGIPVPEALPFDLPSVDLQPLLDRLPFGDGDDGATGDADADGDAGGTPQSATGGDGGDGDGGDDDGGPALPGPLTSIPRPDVVLPVALLVLVVFLVGSAVGPALGLPVVGGTSGSGGEAMAVSALSTAGANATAEARWNARTTETLTVNGTTYDAPANETFVLVRMNVTNTGDSPMSLDESSLALDVAGDRYGYQPLNGTTGFAEGGLFAPDDTRAVWVAFSVPADAASGTLVVVADEPTVRFVRDRSIAPEAMEP</sequence>
<evidence type="ECO:0000313" key="5">
    <source>
        <dbReference type="EMBL" id="SFR40812.1"/>
    </source>
</evidence>
<organism evidence="5 6">
    <name type="scientific">Halogeometricum rufum</name>
    <dbReference type="NCBI Taxonomy" id="553469"/>
    <lineage>
        <taxon>Archaea</taxon>
        <taxon>Methanobacteriati</taxon>
        <taxon>Methanobacteriota</taxon>
        <taxon>Stenosarchaea group</taxon>
        <taxon>Halobacteria</taxon>
        <taxon>Halobacteriales</taxon>
        <taxon>Haloferacaceae</taxon>
        <taxon>Halogeometricum</taxon>
    </lineage>
</organism>
<dbReference type="Gene3D" id="2.60.40.1240">
    <property type="match status" value="1"/>
</dbReference>
<dbReference type="InterPro" id="IPR007560">
    <property type="entry name" value="Restrct_endonuc_IV_Mrr"/>
</dbReference>
<keyword evidence="6" id="KW-1185">Reference proteome</keyword>
<protein>
    <recommendedName>
        <fullName evidence="7">Restriction endonuclease</fullName>
    </recommendedName>
</protein>
<evidence type="ECO:0000259" key="4">
    <source>
        <dbReference type="Pfam" id="PF11611"/>
    </source>
</evidence>
<evidence type="ECO:0008006" key="7">
    <source>
        <dbReference type="Google" id="ProtNLM"/>
    </source>
</evidence>
<proteinExistence type="predicted"/>
<feature type="domain" description="Restriction endonuclease type IV Mrr" evidence="3">
    <location>
        <begin position="6"/>
        <end position="111"/>
    </location>
</feature>
<dbReference type="Pfam" id="PF04471">
    <property type="entry name" value="Mrr_cat"/>
    <property type="match status" value="1"/>
</dbReference>
<dbReference type="Proteomes" id="UP000198531">
    <property type="component" value="Unassembled WGS sequence"/>
</dbReference>
<evidence type="ECO:0000256" key="1">
    <source>
        <dbReference type="ARBA" id="ARBA00022729"/>
    </source>
</evidence>
<dbReference type="GO" id="GO:0004519">
    <property type="term" value="F:endonuclease activity"/>
    <property type="evidence" value="ECO:0007669"/>
    <property type="project" value="InterPro"/>
</dbReference>
<accession>A0A1I6GF43</accession>
<dbReference type="AlphaFoldDB" id="A0A1I6GF43"/>
<evidence type="ECO:0000259" key="3">
    <source>
        <dbReference type="Pfam" id="PF04471"/>
    </source>
</evidence>
<feature type="region of interest" description="Disordered" evidence="2">
    <location>
        <begin position="167"/>
        <end position="217"/>
    </location>
</feature>
<dbReference type="GO" id="GO:0003677">
    <property type="term" value="F:DNA binding"/>
    <property type="evidence" value="ECO:0007669"/>
    <property type="project" value="InterPro"/>
</dbReference>
<dbReference type="InterPro" id="IPR029050">
    <property type="entry name" value="Immunoprotect_excell_Ig-like"/>
</dbReference>
<dbReference type="Pfam" id="PF11611">
    <property type="entry name" value="DUF4352"/>
    <property type="match status" value="1"/>
</dbReference>
<feature type="compositionally biased region" description="Acidic residues" evidence="2">
    <location>
        <begin position="172"/>
        <end position="185"/>
    </location>
</feature>
<reference evidence="6" key="1">
    <citation type="submission" date="2016-10" db="EMBL/GenBank/DDBJ databases">
        <authorList>
            <person name="Varghese N."/>
            <person name="Submissions S."/>
        </authorList>
    </citation>
    <scope>NUCLEOTIDE SEQUENCE [LARGE SCALE GENOMIC DNA]</scope>
    <source>
        <strain evidence="6">CGMCC 1.7736</strain>
    </source>
</reference>
<feature type="domain" description="DUF4352" evidence="4">
    <location>
        <begin position="292"/>
        <end position="377"/>
    </location>
</feature>
<gene>
    <name evidence="5" type="ORF">SAMN04487947_1053</name>
</gene>
<name>A0A1I6GF43_9EURY</name>
<dbReference type="InterPro" id="IPR029051">
    <property type="entry name" value="DUF4352"/>
</dbReference>
<dbReference type="GO" id="GO:0009307">
    <property type="term" value="P:DNA restriction-modification system"/>
    <property type="evidence" value="ECO:0007669"/>
    <property type="project" value="InterPro"/>
</dbReference>
<dbReference type="RefSeq" id="WP_089805230.1">
    <property type="nucleotide sequence ID" value="NZ_FOYT01000001.1"/>
</dbReference>
<evidence type="ECO:0000256" key="2">
    <source>
        <dbReference type="SAM" id="MobiDB-lite"/>
    </source>
</evidence>
<keyword evidence="1" id="KW-0732">Signal</keyword>
<feature type="compositionally biased region" description="Acidic residues" evidence="2">
    <location>
        <begin position="200"/>
        <end position="209"/>
    </location>
</feature>
<evidence type="ECO:0000313" key="6">
    <source>
        <dbReference type="Proteomes" id="UP000198531"/>
    </source>
</evidence>
<dbReference type="OrthoDB" id="141004at2157"/>
<dbReference type="SUPFAM" id="SSF52980">
    <property type="entry name" value="Restriction endonuclease-like"/>
    <property type="match status" value="1"/>
</dbReference>
<dbReference type="InterPro" id="IPR011335">
    <property type="entry name" value="Restrct_endonuc-II-like"/>
</dbReference>
<dbReference type="EMBL" id="FOYT01000001">
    <property type="protein sequence ID" value="SFR40812.1"/>
    <property type="molecule type" value="Genomic_DNA"/>
</dbReference>
<dbReference type="STRING" id="553469.SAMN04487947_1053"/>